<proteinExistence type="predicted"/>
<comment type="caution">
    <text evidence="1">The sequence shown here is derived from an EMBL/GenBank/DDBJ whole genome shotgun (WGS) entry which is preliminary data.</text>
</comment>
<accession>A0A0F9I5A5</accession>
<reference evidence="1" key="1">
    <citation type="journal article" date="2015" name="Nature">
        <title>Complex archaea that bridge the gap between prokaryotes and eukaryotes.</title>
        <authorList>
            <person name="Spang A."/>
            <person name="Saw J.H."/>
            <person name="Jorgensen S.L."/>
            <person name="Zaremba-Niedzwiedzka K."/>
            <person name="Martijn J."/>
            <person name="Lind A.E."/>
            <person name="van Eijk R."/>
            <person name="Schleper C."/>
            <person name="Guy L."/>
            <person name="Ettema T.J."/>
        </authorList>
    </citation>
    <scope>NUCLEOTIDE SEQUENCE</scope>
</reference>
<organism evidence="1">
    <name type="scientific">marine sediment metagenome</name>
    <dbReference type="NCBI Taxonomy" id="412755"/>
    <lineage>
        <taxon>unclassified sequences</taxon>
        <taxon>metagenomes</taxon>
        <taxon>ecological metagenomes</taxon>
    </lineage>
</organism>
<sequence length="56" mass="6502">YIALKLAKDDDYAEYGPNVCQLPTDAQIEEFKNDLGQLGLWDLKKFRLWSVLYCSC</sequence>
<gene>
    <name evidence="1" type="ORF">LCGC14_1621820</name>
</gene>
<name>A0A0F9I5A5_9ZZZZ</name>
<protein>
    <submittedName>
        <fullName evidence="1">Uncharacterized protein</fullName>
    </submittedName>
</protein>
<feature type="non-terminal residue" evidence="1">
    <location>
        <position position="1"/>
    </location>
</feature>
<evidence type="ECO:0000313" key="1">
    <source>
        <dbReference type="EMBL" id="KKM22791.1"/>
    </source>
</evidence>
<dbReference type="EMBL" id="LAZR01013260">
    <property type="protein sequence ID" value="KKM22791.1"/>
    <property type="molecule type" value="Genomic_DNA"/>
</dbReference>
<dbReference type="AlphaFoldDB" id="A0A0F9I5A5"/>